<dbReference type="PANTHER" id="PTHR38899:SF1">
    <property type="entry name" value="PROTEIN KINASE"/>
    <property type="match status" value="1"/>
</dbReference>
<reference evidence="3 4" key="2">
    <citation type="submission" date="2024-05" db="EMBL/GenBank/DDBJ databases">
        <authorList>
            <person name="Chen Y."/>
            <person name="Shah S."/>
            <person name="Dougan E. K."/>
            <person name="Thang M."/>
            <person name="Chan C."/>
        </authorList>
    </citation>
    <scope>NUCLEOTIDE SEQUENCE [LARGE SCALE GENOMIC DNA]</scope>
</reference>
<evidence type="ECO:0000313" key="4">
    <source>
        <dbReference type="Proteomes" id="UP001152797"/>
    </source>
</evidence>
<accession>A0A9P1BGS4</accession>
<evidence type="ECO:0000313" key="3">
    <source>
        <dbReference type="EMBL" id="CAL4760510.1"/>
    </source>
</evidence>
<dbReference type="OrthoDB" id="166018at2759"/>
<keyword evidence="4" id="KW-1185">Reference proteome</keyword>
<proteinExistence type="predicted"/>
<evidence type="ECO:0000256" key="1">
    <source>
        <dbReference type="SAM" id="MobiDB-lite"/>
    </source>
</evidence>
<evidence type="ECO:0000313" key="2">
    <source>
        <dbReference type="EMBL" id="CAI3973198.1"/>
    </source>
</evidence>
<sequence>MTVHLSSLPLPQKQSDTEPQDEYNDDIDEHRFSPEETLIIFDWDDTVMPSSWVEGLRTGEDESSEVLVSQDQKEQLEDLARLATETLGLAQQLGTVLLVTNAQQGWVELSCQRYMPTLLPALASVRIMSARTRFETEQVSSPFEWKHRAFLCEIGRVFRDKSRRRNILSFGDSGHEREALIKSTANMHNTRTKSVKFLDRPGVHELGKQHAVMVKCLKQIVHHDGNLDLCLRVRSDCTEG</sequence>
<protein>
    <recommendedName>
        <fullName evidence="5">Apicomplexan-conserved protein</fullName>
    </recommendedName>
</protein>
<name>A0A9P1BGS4_9DINO</name>
<comment type="caution">
    <text evidence="2">The sequence shown here is derived from an EMBL/GenBank/DDBJ whole genome shotgun (WGS) entry which is preliminary data.</text>
</comment>
<dbReference type="EMBL" id="CAMXCT020000058">
    <property type="protein sequence ID" value="CAL1126573.1"/>
    <property type="molecule type" value="Genomic_DNA"/>
</dbReference>
<dbReference type="PANTHER" id="PTHR38899">
    <property type="entry name" value="DOMAIN OOKINETE PROTEIN, PUTATIVE-RELATED"/>
    <property type="match status" value="1"/>
</dbReference>
<gene>
    <name evidence="2" type="ORF">C1SCF055_LOCUS1720</name>
</gene>
<reference evidence="2" key="1">
    <citation type="submission" date="2022-10" db="EMBL/GenBank/DDBJ databases">
        <authorList>
            <person name="Chen Y."/>
            <person name="Dougan E. K."/>
            <person name="Chan C."/>
            <person name="Rhodes N."/>
            <person name="Thang M."/>
        </authorList>
    </citation>
    <scope>NUCLEOTIDE SEQUENCE</scope>
</reference>
<dbReference type="AlphaFoldDB" id="A0A9P1BGS4"/>
<dbReference type="Proteomes" id="UP001152797">
    <property type="component" value="Unassembled WGS sequence"/>
</dbReference>
<feature type="region of interest" description="Disordered" evidence="1">
    <location>
        <begin position="1"/>
        <end position="25"/>
    </location>
</feature>
<evidence type="ECO:0008006" key="5">
    <source>
        <dbReference type="Google" id="ProtNLM"/>
    </source>
</evidence>
<organism evidence="2">
    <name type="scientific">Cladocopium goreaui</name>
    <dbReference type="NCBI Taxonomy" id="2562237"/>
    <lineage>
        <taxon>Eukaryota</taxon>
        <taxon>Sar</taxon>
        <taxon>Alveolata</taxon>
        <taxon>Dinophyceae</taxon>
        <taxon>Suessiales</taxon>
        <taxon>Symbiodiniaceae</taxon>
        <taxon>Cladocopium</taxon>
    </lineage>
</organism>
<dbReference type="EMBL" id="CAMXCT030000058">
    <property type="protein sequence ID" value="CAL4760510.1"/>
    <property type="molecule type" value="Genomic_DNA"/>
</dbReference>
<dbReference type="EMBL" id="CAMXCT010000058">
    <property type="protein sequence ID" value="CAI3973198.1"/>
    <property type="molecule type" value="Genomic_DNA"/>
</dbReference>